<gene>
    <name evidence="4" type="ORF">GCM10009811_08920</name>
</gene>
<protein>
    <submittedName>
        <fullName evidence="4">WYL domain-containing protein</fullName>
    </submittedName>
</protein>
<feature type="domain" description="WYL" evidence="1">
    <location>
        <begin position="150"/>
        <end position="216"/>
    </location>
</feature>
<keyword evidence="5" id="KW-1185">Reference proteome</keyword>
<dbReference type="PIRSF" id="PIRSF016838">
    <property type="entry name" value="PafC"/>
    <property type="match status" value="1"/>
</dbReference>
<evidence type="ECO:0000259" key="2">
    <source>
        <dbReference type="Pfam" id="PF19187"/>
    </source>
</evidence>
<dbReference type="InterPro" id="IPR028349">
    <property type="entry name" value="PafC-like"/>
</dbReference>
<dbReference type="InterPro" id="IPR026881">
    <property type="entry name" value="WYL_dom"/>
</dbReference>
<dbReference type="InterPro" id="IPR051534">
    <property type="entry name" value="CBASS_pafABC_assoc_protein"/>
</dbReference>
<feature type="domain" description="WCX" evidence="3">
    <location>
        <begin position="262"/>
        <end position="316"/>
    </location>
</feature>
<dbReference type="PANTHER" id="PTHR34580">
    <property type="match status" value="1"/>
</dbReference>
<evidence type="ECO:0000259" key="3">
    <source>
        <dbReference type="Pfam" id="PF25583"/>
    </source>
</evidence>
<accession>A0ABN2LF48</accession>
<dbReference type="PANTHER" id="PTHR34580:SF1">
    <property type="entry name" value="PROTEIN PAFC"/>
    <property type="match status" value="1"/>
</dbReference>
<dbReference type="EMBL" id="BAAAPO010000015">
    <property type="protein sequence ID" value="GAA1786031.1"/>
    <property type="molecule type" value="Genomic_DNA"/>
</dbReference>
<dbReference type="Pfam" id="PF19187">
    <property type="entry name" value="HTH_PafC"/>
    <property type="match status" value="1"/>
</dbReference>
<dbReference type="PROSITE" id="PS52050">
    <property type="entry name" value="WYL"/>
    <property type="match status" value="1"/>
</dbReference>
<name>A0ABN2LF48_9MICO</name>
<feature type="domain" description="PafC HTH" evidence="2">
    <location>
        <begin position="11"/>
        <end position="121"/>
    </location>
</feature>
<evidence type="ECO:0000313" key="4">
    <source>
        <dbReference type="EMBL" id="GAA1786031.1"/>
    </source>
</evidence>
<sequence length="323" mass="35023">MINPNEGAASRVSRLLSIVPWLVNRQGIDIAEAAHELEVSEAQLREDLQLLFMCGYGPMTDELIDVSTEGGRILISNAETIADPLRLTRAEALALTVGLRALRSAEGVTKSDVIERTLAKLGEASDAAAGGGAGRVEAVLDDESAEPVRARVTDALRRHRRIHLRYLVPARDESTERDVDPMRVINVDGRWYLEGWCHRAEDTRLFRLDRVEEVEILDADGHPPAQAQARDLSAGVFTPSQDAPLVALALGRGWEWVGEYYPIESSHADGADTIVELRAGDTDWVRRLALRAGGGVRILDPQSLADVVAADAAGALAAYGQQG</sequence>
<evidence type="ECO:0000259" key="1">
    <source>
        <dbReference type="Pfam" id="PF13280"/>
    </source>
</evidence>
<evidence type="ECO:0000313" key="5">
    <source>
        <dbReference type="Proteomes" id="UP001499938"/>
    </source>
</evidence>
<dbReference type="InterPro" id="IPR057727">
    <property type="entry name" value="WCX_dom"/>
</dbReference>
<reference evidence="4 5" key="1">
    <citation type="journal article" date="2019" name="Int. J. Syst. Evol. Microbiol.">
        <title>The Global Catalogue of Microorganisms (GCM) 10K type strain sequencing project: providing services to taxonomists for standard genome sequencing and annotation.</title>
        <authorList>
            <consortium name="The Broad Institute Genomics Platform"/>
            <consortium name="The Broad Institute Genome Sequencing Center for Infectious Disease"/>
            <person name="Wu L."/>
            <person name="Ma J."/>
        </authorList>
    </citation>
    <scope>NUCLEOTIDE SEQUENCE [LARGE SCALE GENOMIC DNA]</scope>
    <source>
        <strain evidence="4 5">JCM 15592</strain>
    </source>
</reference>
<dbReference type="InterPro" id="IPR043839">
    <property type="entry name" value="PafC_HTH"/>
</dbReference>
<dbReference type="Pfam" id="PF13280">
    <property type="entry name" value="WYL"/>
    <property type="match status" value="1"/>
</dbReference>
<dbReference type="Proteomes" id="UP001499938">
    <property type="component" value="Unassembled WGS sequence"/>
</dbReference>
<dbReference type="RefSeq" id="WP_344081917.1">
    <property type="nucleotide sequence ID" value="NZ_BAAAPO010000015.1"/>
</dbReference>
<organism evidence="4 5">
    <name type="scientific">Nostocoides veronense</name>
    <dbReference type="NCBI Taxonomy" id="330836"/>
    <lineage>
        <taxon>Bacteria</taxon>
        <taxon>Bacillati</taxon>
        <taxon>Actinomycetota</taxon>
        <taxon>Actinomycetes</taxon>
        <taxon>Micrococcales</taxon>
        <taxon>Intrasporangiaceae</taxon>
        <taxon>Nostocoides</taxon>
    </lineage>
</organism>
<comment type="caution">
    <text evidence="4">The sequence shown here is derived from an EMBL/GenBank/DDBJ whole genome shotgun (WGS) entry which is preliminary data.</text>
</comment>
<proteinExistence type="predicted"/>
<dbReference type="Pfam" id="PF25583">
    <property type="entry name" value="WCX"/>
    <property type="match status" value="1"/>
</dbReference>